<feature type="compositionally biased region" description="Low complexity" evidence="1">
    <location>
        <begin position="305"/>
        <end position="326"/>
    </location>
</feature>
<feature type="compositionally biased region" description="Polar residues" evidence="1">
    <location>
        <begin position="563"/>
        <end position="585"/>
    </location>
</feature>
<dbReference type="Pfam" id="PF10650">
    <property type="entry name" value="zf-C3H1"/>
    <property type="match status" value="1"/>
</dbReference>
<feature type="compositionally biased region" description="Acidic residues" evidence="1">
    <location>
        <begin position="757"/>
        <end position="772"/>
    </location>
</feature>
<feature type="compositionally biased region" description="Low complexity" evidence="1">
    <location>
        <begin position="214"/>
        <end position="237"/>
    </location>
</feature>
<feature type="compositionally biased region" description="Acidic residues" evidence="1">
    <location>
        <begin position="807"/>
        <end position="824"/>
    </location>
</feature>
<sequence length="1011" mass="109046">MANNYAHPPPMQQLPGINLAPYAPNGQQPPFPAFPPPDPALWALFQNGSFPPGAPNLPPPPPFPNMAFPPSHFPPPSLLPPPPSLPPPPERIQEVMDSDREDGELSEGGGDSPPTIMDKLQQDRDAAKHFIKLLHSNNVTYRALAHEQLDPELLRGLYQSANLPSEPAPILPPKSNDAVSKAPAVQPLTPVTQDTPKSAASPVGRQDYIARLQAAKAAKQATTKTTTPAPATKTSQPATPPTSKPPVTDEQRARNTELIKQRLEAIKARQKPSVAPVAPVTPGSQTPTSPAYVPSFSAIPGLFMSASSTSNTPAPAASQPQSSFPPVITPHTRPLGQSPHADQEDDSMIIDVSEDESNGSDMDIDDDQPSLQASQNSRQTVGNLPNFPSGAPPATPSNATVGTSGSQTPNTVMREKELVDKEKQLVAMRETLKRKLAEKRERDRLAAATTTVASPSSSQKPSTPGSSLQTSTSLPTRSHDGNDSRRMRRAEIESRLPTLDAEIASNASRMAQLTKELEQLTAQNEKIARDKEQLSKELEDLGVDTEGMSHAQLRAKKDEIEGEQSSDSNESLQQTRPVVQATIDNSPPAWNLPQNTFPGLGQNSAEPDVSTGPDDLGHTQVSEKISREDITLQPAGASQVLSQQNHVYSEASQKRTESQDLPANVHVVPATANEVVQANTNAPVDQAIQQPTTAPSPSEEGEEVDMSVSEGDDDEEEYEPEYEPEEPVVVPEAPVAEEVEAQTKPEFSLATSPAGTQEEEAYEPPDVDEDVSEVQGGDDASTHLDAPTGQAEAEDGAMDIATSSSDESSDDSESDDESTPEPDVETISAKNPSHQDAEMADDLAPELQPLREVTSTVAAGEPVPVPAEIEEPQPPKFTPYESPLRMFKSYRYHPSYAQDVQGGFLSLTFSHQINPEKPLCQYESTGGVCNDPECPDQHFREVAITGDRLLVQLGTANPGKTSEEKQRWNDGLRGVLKDLRQRNIKDPNGIAAEIARFRREFLKDDTRVVNM</sequence>
<name>A0A4Q4RTG4_9PLEO</name>
<feature type="region of interest" description="Disordered" evidence="1">
    <location>
        <begin position="1"/>
        <end position="123"/>
    </location>
</feature>
<dbReference type="InterPro" id="IPR019607">
    <property type="entry name" value="Putative_zinc-finger_domain"/>
</dbReference>
<evidence type="ECO:0000259" key="2">
    <source>
        <dbReference type="Pfam" id="PF10650"/>
    </source>
</evidence>
<evidence type="ECO:0000256" key="1">
    <source>
        <dbReference type="SAM" id="MobiDB-lite"/>
    </source>
</evidence>
<dbReference type="AlphaFoldDB" id="A0A4Q4RTG4"/>
<dbReference type="PANTHER" id="PTHR21563">
    <property type="entry name" value="ZINC FINGER C3H1 DOMAIN-CONTAINING PROTEIN"/>
    <property type="match status" value="1"/>
</dbReference>
<feature type="domain" description="Putative zinc-finger" evidence="2">
    <location>
        <begin position="919"/>
        <end position="940"/>
    </location>
</feature>
<feature type="compositionally biased region" description="Pro residues" evidence="1">
    <location>
        <begin position="52"/>
        <end position="64"/>
    </location>
</feature>
<dbReference type="EMBL" id="PEJP01000026">
    <property type="protein sequence ID" value="RYO60206.1"/>
    <property type="molecule type" value="Genomic_DNA"/>
</dbReference>
<comment type="caution">
    <text evidence="3">The sequence shown here is derived from an EMBL/GenBank/DDBJ whole genome shotgun (WGS) entry which is preliminary data.</text>
</comment>
<feature type="compositionally biased region" description="Polar residues" evidence="1">
    <location>
        <begin position="592"/>
        <end position="605"/>
    </location>
</feature>
<dbReference type="Proteomes" id="UP000293823">
    <property type="component" value="Unassembled WGS sequence"/>
</dbReference>
<keyword evidence="4" id="KW-1185">Reference proteome</keyword>
<feature type="compositionally biased region" description="Pro residues" evidence="1">
    <location>
        <begin position="71"/>
        <end position="90"/>
    </location>
</feature>
<dbReference type="GO" id="GO:0000178">
    <property type="term" value="C:exosome (RNase complex)"/>
    <property type="evidence" value="ECO:0007669"/>
    <property type="project" value="TreeGrafter"/>
</dbReference>
<feature type="compositionally biased region" description="Basic and acidic residues" evidence="1">
    <location>
        <begin position="247"/>
        <end position="267"/>
    </location>
</feature>
<feature type="compositionally biased region" description="Low complexity" evidence="1">
    <location>
        <begin position="446"/>
        <end position="467"/>
    </location>
</feature>
<organism evidence="3 4">
    <name type="scientific">Alternaria arborescens</name>
    <dbReference type="NCBI Taxonomy" id="156630"/>
    <lineage>
        <taxon>Eukaryota</taxon>
        <taxon>Fungi</taxon>
        <taxon>Dikarya</taxon>
        <taxon>Ascomycota</taxon>
        <taxon>Pezizomycotina</taxon>
        <taxon>Dothideomycetes</taxon>
        <taxon>Pleosporomycetidae</taxon>
        <taxon>Pleosporales</taxon>
        <taxon>Pleosporineae</taxon>
        <taxon>Pleosporaceae</taxon>
        <taxon>Alternaria</taxon>
        <taxon>Alternaria sect. Alternaria</taxon>
    </lineage>
</organism>
<dbReference type="OrthoDB" id="1922977at2759"/>
<feature type="compositionally biased region" description="Basic and acidic residues" evidence="1">
    <location>
        <begin position="477"/>
        <end position="494"/>
    </location>
</feature>
<feature type="compositionally biased region" description="Polar residues" evidence="1">
    <location>
        <begin position="677"/>
        <end position="696"/>
    </location>
</feature>
<feature type="compositionally biased region" description="Basic and acidic residues" evidence="1">
    <location>
        <begin position="413"/>
        <end position="445"/>
    </location>
</feature>
<dbReference type="GO" id="GO:0005634">
    <property type="term" value="C:nucleus"/>
    <property type="evidence" value="ECO:0007669"/>
    <property type="project" value="TreeGrafter"/>
</dbReference>
<feature type="region of interest" description="Disordered" evidence="1">
    <location>
        <begin position="538"/>
        <end position="661"/>
    </location>
</feature>
<gene>
    <name evidence="3" type="ORF">AA0113_g6997</name>
</gene>
<accession>A0A4Q4RTG4</accession>
<feature type="region of interest" description="Disordered" evidence="1">
    <location>
        <begin position="677"/>
        <end position="849"/>
    </location>
</feature>
<dbReference type="InterPro" id="IPR039278">
    <property type="entry name" value="Red1"/>
</dbReference>
<dbReference type="PANTHER" id="PTHR21563:SF3">
    <property type="entry name" value="ZINC FINGER C3H1 DOMAIN-CONTAINING PROTEIN"/>
    <property type="match status" value="1"/>
</dbReference>
<feature type="compositionally biased region" description="Polar residues" evidence="1">
    <location>
        <begin position="396"/>
        <end position="411"/>
    </location>
</feature>
<feature type="compositionally biased region" description="Polar residues" evidence="1">
    <location>
        <begin position="639"/>
        <end position="651"/>
    </location>
</feature>
<evidence type="ECO:0000313" key="4">
    <source>
        <dbReference type="Proteomes" id="UP000293823"/>
    </source>
</evidence>
<feature type="region of interest" description="Disordered" evidence="1">
    <location>
        <begin position="164"/>
        <end position="503"/>
    </location>
</feature>
<proteinExistence type="predicted"/>
<feature type="compositionally biased region" description="Polar residues" evidence="1">
    <location>
        <begin position="369"/>
        <end position="383"/>
    </location>
</feature>
<feature type="compositionally biased region" description="Polar residues" evidence="1">
    <location>
        <begin position="189"/>
        <end position="198"/>
    </location>
</feature>
<feature type="compositionally biased region" description="Acidic residues" evidence="1">
    <location>
        <begin position="699"/>
        <end position="726"/>
    </location>
</feature>
<protein>
    <recommendedName>
        <fullName evidence="2">Putative zinc-finger domain-containing protein</fullName>
    </recommendedName>
</protein>
<feature type="compositionally biased region" description="Acidic residues" evidence="1">
    <location>
        <begin position="343"/>
        <end position="368"/>
    </location>
</feature>
<reference evidence="4" key="1">
    <citation type="journal article" date="2019" name="bioRxiv">
        <title>Genomics, evolutionary history and diagnostics of the Alternaria alternata species group including apple and Asian pear pathotypes.</title>
        <authorList>
            <person name="Armitage A.D."/>
            <person name="Cockerton H.M."/>
            <person name="Sreenivasaprasad S."/>
            <person name="Woodhall J.W."/>
            <person name="Lane C.R."/>
            <person name="Harrison R.J."/>
            <person name="Clarkson J.P."/>
        </authorList>
    </citation>
    <scope>NUCLEOTIDE SEQUENCE [LARGE SCALE GENOMIC DNA]</scope>
    <source>
        <strain evidence="4">RGR 97.0016</strain>
    </source>
</reference>
<evidence type="ECO:0000313" key="3">
    <source>
        <dbReference type="EMBL" id="RYO60206.1"/>
    </source>
</evidence>
<feature type="compositionally biased region" description="Pro residues" evidence="1">
    <location>
        <begin position="27"/>
        <end position="39"/>
    </location>
</feature>